<dbReference type="PANTHER" id="PTHR22937:SF65">
    <property type="entry name" value="E3 UBIQUITIN-PROTEIN LIGASE ARK2C"/>
    <property type="match status" value="1"/>
</dbReference>
<keyword evidence="3" id="KW-0808">Transferase</keyword>
<evidence type="ECO:0000256" key="7">
    <source>
        <dbReference type="ARBA" id="ARBA00022833"/>
    </source>
</evidence>
<comment type="catalytic activity">
    <reaction evidence="1">
        <text>S-ubiquitinyl-[E2 ubiquitin-conjugating enzyme]-L-cysteine + [acceptor protein]-L-lysine = [E2 ubiquitin-conjugating enzyme]-L-cysteine + N(6)-ubiquitinyl-[acceptor protein]-L-lysine.</text>
        <dbReference type="EC" id="2.3.2.27"/>
    </reaction>
</comment>
<feature type="compositionally biased region" description="Polar residues" evidence="9">
    <location>
        <begin position="77"/>
        <end position="87"/>
    </location>
</feature>
<evidence type="ECO:0000256" key="2">
    <source>
        <dbReference type="ARBA" id="ARBA00012483"/>
    </source>
</evidence>
<evidence type="ECO:0000313" key="12">
    <source>
        <dbReference type="Proteomes" id="UP000837857"/>
    </source>
</evidence>
<keyword evidence="12" id="KW-1185">Reference proteome</keyword>
<dbReference type="SUPFAM" id="SSF57850">
    <property type="entry name" value="RING/U-box"/>
    <property type="match status" value="1"/>
</dbReference>
<evidence type="ECO:0000256" key="9">
    <source>
        <dbReference type="SAM" id="MobiDB-lite"/>
    </source>
</evidence>
<feature type="compositionally biased region" description="Basic and acidic residues" evidence="9">
    <location>
        <begin position="38"/>
        <end position="57"/>
    </location>
</feature>
<feature type="non-terminal residue" evidence="11">
    <location>
        <position position="455"/>
    </location>
</feature>
<evidence type="ECO:0000256" key="5">
    <source>
        <dbReference type="ARBA" id="ARBA00022771"/>
    </source>
</evidence>
<dbReference type="Proteomes" id="UP000837857">
    <property type="component" value="Chromosome 21"/>
</dbReference>
<dbReference type="InterPro" id="IPR001841">
    <property type="entry name" value="Znf_RING"/>
</dbReference>
<keyword evidence="4" id="KW-0479">Metal-binding</keyword>
<sequence length="455" mass="50453">MEVSTSDTQSTSNGTSRVDIKREPTENAEVSTQAGGDADTRNQNELEANRLGGDRKVKGTSPQPGASTGRSMEVENGANNSKNQETQYENVATRKTENAGLSAPDLQLDWLTDSSSDDDVQVLGEENNQQEVIDLTSSPGANVPVESPSHNSPIPEPMVSAPRAPCPPSHSPYHHGTVYEPQRASDIPIYHHHHPHIPHPFVRTRVRVGTCMVPCPTCCCAPNAHTHPPPPMAHLGDRRRNAVPIPPPYLVHERLWQRQQHMLEVQRRSMMGEMVGGLGPGLNQYPPAYAASPRPTTYLSFPDHFEQNDGGQMPMMLDGQNVHHHMHHHLQMNPSHLHISIQPSVMGPSLSLAAHMAAMVRAASASEARRSSRGASRAVIERNTYRHAYARPAPHHQDEKCTICLSIFEVESDCRRLPCMHLFHMECVDQWLSTNKHCPICRVDIETHLNKDANF</sequence>
<evidence type="ECO:0000256" key="8">
    <source>
        <dbReference type="PROSITE-ProRule" id="PRU00175"/>
    </source>
</evidence>
<dbReference type="CDD" id="cd16474">
    <property type="entry name" value="RING-H2_RNF111-like"/>
    <property type="match status" value="1"/>
</dbReference>
<evidence type="ECO:0000256" key="4">
    <source>
        <dbReference type="ARBA" id="ARBA00022723"/>
    </source>
</evidence>
<dbReference type="InterPro" id="IPR045191">
    <property type="entry name" value="MBR1/2-like"/>
</dbReference>
<evidence type="ECO:0000256" key="1">
    <source>
        <dbReference type="ARBA" id="ARBA00000900"/>
    </source>
</evidence>
<evidence type="ECO:0000313" key="11">
    <source>
        <dbReference type="EMBL" id="CAH2054487.1"/>
    </source>
</evidence>
<keyword evidence="6" id="KW-0833">Ubl conjugation pathway</keyword>
<dbReference type="SMART" id="SM00184">
    <property type="entry name" value="RING"/>
    <property type="match status" value="1"/>
</dbReference>
<proteinExistence type="predicted"/>
<feature type="domain" description="RING-type" evidence="10">
    <location>
        <begin position="401"/>
        <end position="442"/>
    </location>
</feature>
<dbReference type="Pfam" id="PF13639">
    <property type="entry name" value="zf-RING_2"/>
    <property type="match status" value="1"/>
</dbReference>
<dbReference type="EMBL" id="OW152833">
    <property type="protein sequence ID" value="CAH2054487.1"/>
    <property type="molecule type" value="Genomic_DNA"/>
</dbReference>
<name>A0ABN8ICA5_9NEOP</name>
<keyword evidence="7" id="KW-0862">Zinc</keyword>
<accession>A0ABN8ICA5</accession>
<evidence type="ECO:0000256" key="3">
    <source>
        <dbReference type="ARBA" id="ARBA00022679"/>
    </source>
</evidence>
<evidence type="ECO:0000259" key="10">
    <source>
        <dbReference type="PROSITE" id="PS50089"/>
    </source>
</evidence>
<dbReference type="PANTHER" id="PTHR22937">
    <property type="entry name" value="E3 UBIQUITIN-PROTEIN LIGASE RNF165"/>
    <property type="match status" value="1"/>
</dbReference>
<dbReference type="Gene3D" id="3.30.40.10">
    <property type="entry name" value="Zinc/RING finger domain, C3HC4 (zinc finger)"/>
    <property type="match status" value="1"/>
</dbReference>
<evidence type="ECO:0000256" key="6">
    <source>
        <dbReference type="ARBA" id="ARBA00022786"/>
    </source>
</evidence>
<feature type="compositionally biased region" description="Polar residues" evidence="9">
    <location>
        <begin position="1"/>
        <end position="16"/>
    </location>
</feature>
<dbReference type="PROSITE" id="PS50089">
    <property type="entry name" value="ZF_RING_2"/>
    <property type="match status" value="1"/>
</dbReference>
<protein>
    <recommendedName>
        <fullName evidence="2">RING-type E3 ubiquitin transferase</fullName>
        <ecNumber evidence="2">2.3.2.27</ecNumber>
    </recommendedName>
</protein>
<dbReference type="EC" id="2.3.2.27" evidence="2"/>
<organism evidence="11 12">
    <name type="scientific">Iphiclides podalirius</name>
    <name type="common">scarce swallowtail</name>
    <dbReference type="NCBI Taxonomy" id="110791"/>
    <lineage>
        <taxon>Eukaryota</taxon>
        <taxon>Metazoa</taxon>
        <taxon>Ecdysozoa</taxon>
        <taxon>Arthropoda</taxon>
        <taxon>Hexapoda</taxon>
        <taxon>Insecta</taxon>
        <taxon>Pterygota</taxon>
        <taxon>Neoptera</taxon>
        <taxon>Endopterygota</taxon>
        <taxon>Lepidoptera</taxon>
        <taxon>Glossata</taxon>
        <taxon>Ditrysia</taxon>
        <taxon>Papilionoidea</taxon>
        <taxon>Papilionidae</taxon>
        <taxon>Papilioninae</taxon>
        <taxon>Iphiclides</taxon>
    </lineage>
</organism>
<reference evidence="11" key="1">
    <citation type="submission" date="2022-03" db="EMBL/GenBank/DDBJ databases">
        <authorList>
            <person name="Martin H S."/>
        </authorList>
    </citation>
    <scope>NUCLEOTIDE SEQUENCE</scope>
</reference>
<keyword evidence="5 8" id="KW-0863">Zinc-finger</keyword>
<gene>
    <name evidence="11" type="ORF">IPOD504_LOCUS8645</name>
</gene>
<feature type="region of interest" description="Disordered" evidence="9">
    <location>
        <begin position="1"/>
        <end position="87"/>
    </location>
</feature>
<feature type="compositionally biased region" description="Polar residues" evidence="9">
    <location>
        <begin position="60"/>
        <end position="70"/>
    </location>
</feature>
<dbReference type="InterPro" id="IPR013083">
    <property type="entry name" value="Znf_RING/FYVE/PHD"/>
</dbReference>